<gene>
    <name evidence="2" type="ORF">AMSG_02669</name>
</gene>
<protein>
    <submittedName>
        <fullName evidence="2">Uncharacterized protein</fullName>
    </submittedName>
</protein>
<evidence type="ECO:0000313" key="3">
    <source>
        <dbReference type="Proteomes" id="UP000054408"/>
    </source>
</evidence>
<dbReference type="Proteomes" id="UP000054408">
    <property type="component" value="Unassembled WGS sequence"/>
</dbReference>
<evidence type="ECO:0000313" key="2">
    <source>
        <dbReference type="EMBL" id="KNC46218.1"/>
    </source>
</evidence>
<feature type="region of interest" description="Disordered" evidence="1">
    <location>
        <begin position="133"/>
        <end position="273"/>
    </location>
</feature>
<keyword evidence="3" id="KW-1185">Reference proteome</keyword>
<organism evidence="2 3">
    <name type="scientific">Thecamonas trahens ATCC 50062</name>
    <dbReference type="NCBI Taxonomy" id="461836"/>
    <lineage>
        <taxon>Eukaryota</taxon>
        <taxon>Apusozoa</taxon>
        <taxon>Apusomonadida</taxon>
        <taxon>Apusomonadidae</taxon>
        <taxon>Thecamonas</taxon>
    </lineage>
</organism>
<dbReference type="EMBL" id="GL349442">
    <property type="protein sequence ID" value="KNC46218.1"/>
    <property type="molecule type" value="Genomic_DNA"/>
</dbReference>
<dbReference type="AlphaFoldDB" id="A0A0L0D4J0"/>
<feature type="region of interest" description="Disordered" evidence="1">
    <location>
        <begin position="1"/>
        <end position="35"/>
    </location>
</feature>
<reference evidence="2 3" key="1">
    <citation type="submission" date="2010-05" db="EMBL/GenBank/DDBJ databases">
        <title>The Genome Sequence of Thecamonas trahens ATCC 50062.</title>
        <authorList>
            <consortium name="The Broad Institute Genome Sequencing Platform"/>
            <person name="Russ C."/>
            <person name="Cuomo C."/>
            <person name="Shea T."/>
            <person name="Young S.K."/>
            <person name="Zeng Q."/>
            <person name="Koehrsen M."/>
            <person name="Haas B."/>
            <person name="Borodovsky M."/>
            <person name="Guigo R."/>
            <person name="Alvarado L."/>
            <person name="Berlin A."/>
            <person name="Bochicchio J."/>
            <person name="Borenstein D."/>
            <person name="Chapman S."/>
            <person name="Chen Z."/>
            <person name="Freedman E."/>
            <person name="Gellesch M."/>
            <person name="Goldberg J."/>
            <person name="Griggs A."/>
            <person name="Gujja S."/>
            <person name="Heilman E."/>
            <person name="Heiman D."/>
            <person name="Hepburn T."/>
            <person name="Howarth C."/>
            <person name="Jen D."/>
            <person name="Larson L."/>
            <person name="Mehta T."/>
            <person name="Park D."/>
            <person name="Pearson M."/>
            <person name="Roberts A."/>
            <person name="Saif S."/>
            <person name="Shenoy N."/>
            <person name="Sisk P."/>
            <person name="Stolte C."/>
            <person name="Sykes S."/>
            <person name="Thomson T."/>
            <person name="Walk T."/>
            <person name="White J."/>
            <person name="Yandava C."/>
            <person name="Burger G."/>
            <person name="Gray M.W."/>
            <person name="Holland P.W.H."/>
            <person name="King N."/>
            <person name="Lang F.B.F."/>
            <person name="Roger A.J."/>
            <person name="Ruiz-Trillo I."/>
            <person name="Lander E."/>
            <person name="Nusbaum C."/>
        </authorList>
    </citation>
    <scope>NUCLEOTIDE SEQUENCE [LARGE SCALE GENOMIC DNA]</scope>
    <source>
        <strain evidence="2 3">ATCC 50062</strain>
    </source>
</reference>
<dbReference type="GeneID" id="25562328"/>
<proteinExistence type="predicted"/>
<dbReference type="RefSeq" id="XP_013760515.1">
    <property type="nucleotide sequence ID" value="XM_013905061.1"/>
</dbReference>
<sequence length="310" mass="33570">MSRFQKYAQHHGYNRSPGGPYARATHAGASPVPEDRQWASELAAYERSRSALGFRLPSETPHRVTHAEVKAVEAAFNPLTGRYTDPDHELAVRSREQAVRSQKVRTSGALAKQRDRTPYNILSNIDHGAAVASPTARLSRADPYGHGGQSPPPAALPPQHAAGRRSISDRSTARVSPPRVTANHSNYTYDIIGGQPLASDAERVSPLVRSGARQPPPQYGSGRSAPASHRHPPPPRAPSRSYNILTCEEERSAPRRAGPSRSHDGNIVLPAKGKAPFHTSQSIVDYNIITGRSSSSLGTRGGKYRLPYTP</sequence>
<evidence type="ECO:0000256" key="1">
    <source>
        <dbReference type="SAM" id="MobiDB-lite"/>
    </source>
</evidence>
<accession>A0A0L0D4J0</accession>
<name>A0A0L0D4J0_THETB</name>